<gene>
    <name evidence="1" type="ORF">PENDEC_c031G00078</name>
</gene>
<keyword evidence="2" id="KW-1185">Reference proteome</keyword>
<accession>A0A1V6NVI7</accession>
<sequence>MFRSRFVL</sequence>
<proteinExistence type="predicted"/>
<name>A0A1V6NVI7_PENDC</name>
<organism evidence="1 2">
    <name type="scientific">Penicillium decumbens</name>
    <dbReference type="NCBI Taxonomy" id="69771"/>
    <lineage>
        <taxon>Eukaryota</taxon>
        <taxon>Fungi</taxon>
        <taxon>Dikarya</taxon>
        <taxon>Ascomycota</taxon>
        <taxon>Pezizomycotina</taxon>
        <taxon>Eurotiomycetes</taxon>
        <taxon>Eurotiomycetidae</taxon>
        <taxon>Eurotiales</taxon>
        <taxon>Aspergillaceae</taxon>
        <taxon>Penicillium</taxon>
    </lineage>
</organism>
<comment type="caution">
    <text evidence="1">The sequence shown here is derived from an EMBL/GenBank/DDBJ whole genome shotgun (WGS) entry which is preliminary data.</text>
</comment>
<evidence type="ECO:0000313" key="1">
    <source>
        <dbReference type="EMBL" id="OQD68758.1"/>
    </source>
</evidence>
<dbReference type="EMBL" id="MDYL01000031">
    <property type="protein sequence ID" value="OQD68758.1"/>
    <property type="molecule type" value="Genomic_DNA"/>
</dbReference>
<reference evidence="2" key="1">
    <citation type="journal article" date="2017" name="Nat. Microbiol.">
        <title>Global analysis of biosynthetic gene clusters reveals vast potential of secondary metabolite production in Penicillium species.</title>
        <authorList>
            <person name="Nielsen J.C."/>
            <person name="Grijseels S."/>
            <person name="Prigent S."/>
            <person name="Ji B."/>
            <person name="Dainat J."/>
            <person name="Nielsen K.F."/>
            <person name="Frisvad J.C."/>
            <person name="Workman M."/>
            <person name="Nielsen J."/>
        </authorList>
    </citation>
    <scope>NUCLEOTIDE SEQUENCE [LARGE SCALE GENOMIC DNA]</scope>
    <source>
        <strain evidence="2">IBT 11843</strain>
    </source>
</reference>
<dbReference type="Proteomes" id="UP000191522">
    <property type="component" value="Unassembled WGS sequence"/>
</dbReference>
<protein>
    <submittedName>
        <fullName evidence="1">Uncharacterized protein</fullName>
    </submittedName>
</protein>
<evidence type="ECO:0000313" key="2">
    <source>
        <dbReference type="Proteomes" id="UP000191522"/>
    </source>
</evidence>